<feature type="transmembrane region" description="Helical" evidence="1">
    <location>
        <begin position="225"/>
        <end position="245"/>
    </location>
</feature>
<feature type="transmembrane region" description="Helical" evidence="1">
    <location>
        <begin position="104"/>
        <end position="121"/>
    </location>
</feature>
<reference evidence="2 3" key="1">
    <citation type="submission" date="2023-10" db="EMBL/GenBank/DDBJ databases">
        <title>Comparative genomics analysis reveals potential genetic determinants of host preference in Cryptosporidium xiaoi.</title>
        <authorList>
            <person name="Xiao L."/>
            <person name="Li J."/>
        </authorList>
    </citation>
    <scope>NUCLEOTIDE SEQUENCE [LARGE SCALE GENOMIC DNA]</scope>
    <source>
        <strain evidence="2 3">52996</strain>
    </source>
</reference>
<sequence length="497" mass="55467">MGGSNKKNENGGLDLNLESGKIQCSERYDDPSPGLFREMFGTKENPTVIPFPSIIKNPVIYFSLIALTATLSAGHVQNPDASRELFFKSGGFSFAPEMIESGEAFYIINNVMSIANGSIFIGHMISGSIIDHFGLLPCALLGHFLCLIGYTFMFLFHFSSALYYIAGVCYGLSLSATFASRSRFMQMFPKVKNSVGMILTIGMDFALLLPLLQIKLSDYFSSTKVVIIAMILIHLVAFFHHLFIFPSGKLPDRIARKYEPLNSSNSANSGLSGSLELNCDGQPDNSSSDGIPGYRELPWFRKLLSLPFISFFIYMFFFALSRIHYQLFFRNTCLLNISDEQSAKRAADLGNVVYSLASYLSLMWGYIVDYNGIIITMQYQVALLIAAYFSAGFKSVSNIIPQILSNVFAGLYTCFANSLTYSFVAGVFGYENFGIVQGSASLSAFFSLMSIGYWQKFLDSPLINRDYNLTNKLIMYFAILIFAVLFVLRIIYVRKNK</sequence>
<keyword evidence="1" id="KW-0472">Membrane</keyword>
<dbReference type="EMBL" id="JAWDEY010000004">
    <property type="protein sequence ID" value="KAK6590771.1"/>
    <property type="molecule type" value="Genomic_DNA"/>
</dbReference>
<accession>A0AAV9Y1E9</accession>
<keyword evidence="1" id="KW-1133">Transmembrane helix</keyword>
<name>A0AAV9Y1E9_9CRYT</name>
<feature type="transmembrane region" description="Helical" evidence="1">
    <location>
        <begin position="191"/>
        <end position="213"/>
    </location>
</feature>
<gene>
    <name evidence="2" type="ORF">RS030_132042</name>
</gene>
<feature type="transmembrane region" description="Helical" evidence="1">
    <location>
        <begin position="161"/>
        <end position="179"/>
    </location>
</feature>
<protein>
    <submittedName>
        <fullName evidence="2">Transmembrane domain protein</fullName>
    </submittedName>
</protein>
<feature type="transmembrane region" description="Helical" evidence="1">
    <location>
        <begin position="435"/>
        <end position="454"/>
    </location>
</feature>
<evidence type="ECO:0000313" key="2">
    <source>
        <dbReference type="EMBL" id="KAK6590771.1"/>
    </source>
</evidence>
<feature type="transmembrane region" description="Helical" evidence="1">
    <location>
        <begin position="59"/>
        <end position="76"/>
    </location>
</feature>
<feature type="transmembrane region" description="Helical" evidence="1">
    <location>
        <begin position="133"/>
        <end position="155"/>
    </location>
</feature>
<comment type="caution">
    <text evidence="2">The sequence shown here is derived from an EMBL/GenBank/DDBJ whole genome shotgun (WGS) entry which is preliminary data.</text>
</comment>
<evidence type="ECO:0000256" key="1">
    <source>
        <dbReference type="SAM" id="Phobius"/>
    </source>
</evidence>
<keyword evidence="3" id="KW-1185">Reference proteome</keyword>
<dbReference type="InterPro" id="IPR036259">
    <property type="entry name" value="MFS_trans_sf"/>
</dbReference>
<keyword evidence="1 2" id="KW-0812">Transmembrane</keyword>
<feature type="transmembrane region" description="Helical" evidence="1">
    <location>
        <begin position="407"/>
        <end position="428"/>
    </location>
</feature>
<feature type="transmembrane region" description="Helical" evidence="1">
    <location>
        <begin position="303"/>
        <end position="325"/>
    </location>
</feature>
<feature type="transmembrane region" description="Helical" evidence="1">
    <location>
        <begin position="474"/>
        <end position="492"/>
    </location>
</feature>
<evidence type="ECO:0000313" key="3">
    <source>
        <dbReference type="Proteomes" id="UP001311799"/>
    </source>
</evidence>
<feature type="transmembrane region" description="Helical" evidence="1">
    <location>
        <begin position="381"/>
        <end position="401"/>
    </location>
</feature>
<feature type="transmembrane region" description="Helical" evidence="1">
    <location>
        <begin position="352"/>
        <end position="369"/>
    </location>
</feature>
<dbReference type="AlphaFoldDB" id="A0AAV9Y1E9"/>
<proteinExistence type="predicted"/>
<dbReference type="Proteomes" id="UP001311799">
    <property type="component" value="Unassembled WGS sequence"/>
</dbReference>
<organism evidence="2 3">
    <name type="scientific">Cryptosporidium xiaoi</name>
    <dbReference type="NCBI Taxonomy" id="659607"/>
    <lineage>
        <taxon>Eukaryota</taxon>
        <taxon>Sar</taxon>
        <taxon>Alveolata</taxon>
        <taxon>Apicomplexa</taxon>
        <taxon>Conoidasida</taxon>
        <taxon>Coccidia</taxon>
        <taxon>Eucoccidiorida</taxon>
        <taxon>Eimeriorina</taxon>
        <taxon>Cryptosporidiidae</taxon>
        <taxon>Cryptosporidium</taxon>
    </lineage>
</organism>
<dbReference type="SUPFAM" id="SSF103473">
    <property type="entry name" value="MFS general substrate transporter"/>
    <property type="match status" value="2"/>
</dbReference>